<sequence>MTRAYLLTYQSIYRCRILFLLAELEEEVDRADAIRVSSMASPRVFDATRRRTVEDLPVSAHLNNKALAFTRCTRSKSEVRRTIEDEKRWLIVGWGLEEGLQVAQGVLQTMALH</sequence>
<comment type="caution">
    <text evidence="1">The sequence shown here is derived from an EMBL/GenBank/DDBJ whole genome shotgun (WGS) entry which is preliminary data.</text>
</comment>
<accession>A0A225WCL5</accession>
<evidence type="ECO:0000313" key="1">
    <source>
        <dbReference type="EMBL" id="OWZ15471.1"/>
    </source>
</evidence>
<gene>
    <name evidence="1" type="ORF">PHMEG_00010878</name>
</gene>
<dbReference type="AlphaFoldDB" id="A0A225WCL5"/>
<reference evidence="2" key="1">
    <citation type="submission" date="2017-03" db="EMBL/GenBank/DDBJ databases">
        <title>Phytopthora megakarya and P. palmivora, two closely related causual agents of cacao black pod achieved similar genome size and gene model numbers by different mechanisms.</title>
        <authorList>
            <person name="Ali S."/>
            <person name="Shao J."/>
            <person name="Larry D.J."/>
            <person name="Kronmiller B."/>
            <person name="Shen D."/>
            <person name="Strem M.D."/>
            <person name="Melnick R.L."/>
            <person name="Guiltinan M.J."/>
            <person name="Tyler B.M."/>
            <person name="Meinhardt L.W."/>
            <person name="Bailey B.A."/>
        </authorList>
    </citation>
    <scope>NUCLEOTIDE SEQUENCE [LARGE SCALE GENOMIC DNA]</scope>
    <source>
        <strain evidence="2">zdho120</strain>
    </source>
</reference>
<name>A0A225WCL5_9STRA</name>
<proteinExistence type="predicted"/>
<dbReference type="EMBL" id="NBNE01001116">
    <property type="protein sequence ID" value="OWZ15471.1"/>
    <property type="molecule type" value="Genomic_DNA"/>
</dbReference>
<evidence type="ECO:0000313" key="2">
    <source>
        <dbReference type="Proteomes" id="UP000198211"/>
    </source>
</evidence>
<dbReference type="Proteomes" id="UP000198211">
    <property type="component" value="Unassembled WGS sequence"/>
</dbReference>
<protein>
    <submittedName>
        <fullName evidence="1">Uncharacterized protein</fullName>
    </submittedName>
</protein>
<keyword evidence="2" id="KW-1185">Reference proteome</keyword>
<organism evidence="1 2">
    <name type="scientific">Phytophthora megakarya</name>
    <dbReference type="NCBI Taxonomy" id="4795"/>
    <lineage>
        <taxon>Eukaryota</taxon>
        <taxon>Sar</taxon>
        <taxon>Stramenopiles</taxon>
        <taxon>Oomycota</taxon>
        <taxon>Peronosporomycetes</taxon>
        <taxon>Peronosporales</taxon>
        <taxon>Peronosporaceae</taxon>
        <taxon>Phytophthora</taxon>
    </lineage>
</organism>